<dbReference type="InterPro" id="IPR011426">
    <property type="entry name" value="CamS"/>
</dbReference>
<comment type="caution">
    <text evidence="3">The sequence shown here is derived from an EMBL/GenBank/DDBJ whole genome shotgun (WGS) entry which is preliminary data.</text>
</comment>
<dbReference type="EMBL" id="JBHTOK010000065">
    <property type="protein sequence ID" value="MFD1441296.1"/>
    <property type="molecule type" value="Genomic_DNA"/>
</dbReference>
<organism evidence="3 4">
    <name type="scientific">Lacticaseibacillus hegangensis</name>
    <dbReference type="NCBI Taxonomy" id="2486010"/>
    <lineage>
        <taxon>Bacteria</taxon>
        <taxon>Bacillati</taxon>
        <taxon>Bacillota</taxon>
        <taxon>Bacilli</taxon>
        <taxon>Lactobacillales</taxon>
        <taxon>Lactobacillaceae</taxon>
        <taxon>Lacticaseibacillus</taxon>
    </lineage>
</organism>
<feature type="signal peptide" evidence="2">
    <location>
        <begin position="1"/>
        <end position="17"/>
    </location>
</feature>
<dbReference type="CDD" id="cd13441">
    <property type="entry name" value="CamS_repeat_1"/>
    <property type="match status" value="1"/>
</dbReference>
<dbReference type="CDD" id="cd13440">
    <property type="entry name" value="CamS_repeat_2"/>
    <property type="match status" value="1"/>
</dbReference>
<feature type="compositionally biased region" description="Low complexity" evidence="1">
    <location>
        <begin position="28"/>
        <end position="51"/>
    </location>
</feature>
<dbReference type="Gene3D" id="3.10.570.10">
    <property type="entry name" value="sex pheromone staph- cam373 precursor domain"/>
    <property type="match status" value="1"/>
</dbReference>
<dbReference type="RefSeq" id="WP_125757153.1">
    <property type="nucleotide sequence ID" value="NZ_JBHTOK010000065.1"/>
</dbReference>
<keyword evidence="2" id="KW-0732">Signal</keyword>
<evidence type="ECO:0000256" key="1">
    <source>
        <dbReference type="SAM" id="MobiDB-lite"/>
    </source>
</evidence>
<dbReference type="Pfam" id="PF07537">
    <property type="entry name" value="CamS"/>
    <property type="match status" value="1"/>
</dbReference>
<gene>
    <name evidence="3" type="ORF">ACFQ5K_07905</name>
</gene>
<dbReference type="Proteomes" id="UP001597212">
    <property type="component" value="Unassembled WGS sequence"/>
</dbReference>
<reference evidence="4" key="1">
    <citation type="journal article" date="2019" name="Int. J. Syst. Evol. Microbiol.">
        <title>The Global Catalogue of Microorganisms (GCM) 10K type strain sequencing project: providing services to taxonomists for standard genome sequencing and annotation.</title>
        <authorList>
            <consortium name="The Broad Institute Genomics Platform"/>
            <consortium name="The Broad Institute Genome Sequencing Center for Infectious Disease"/>
            <person name="Wu L."/>
            <person name="Ma J."/>
        </authorList>
    </citation>
    <scope>NUCLEOTIDE SEQUENCE [LARGE SCALE GENOMIC DNA]</scope>
    <source>
        <strain evidence="4">CCM 8912</strain>
    </source>
</reference>
<feature type="chain" id="PRO_5047108767" evidence="2">
    <location>
        <begin position="18"/>
        <end position="384"/>
    </location>
</feature>
<proteinExistence type="predicted"/>
<accession>A0ABW4CV50</accession>
<sequence>MKKILTAALLATAVLLAACGNLNFNSGSGASGASGSSTSKYTTTGTSDSGTYEGVIKGGRYQTSSARGLQLTQNQQDGNAFNIKSMEAGLQEIAKKQFSTSKYLFEEGQLLSTATAKKWLGHRSDQDAEGLNPKSNKETDPDKRVPTYLQTILEQDYMTQSGSSMSLGGVAIGLGMNEYDYYEKEQYGATYTTHITDAAMTQQSRRMAQEVVARVRRMKGVSNTTPIVIGLYKLAARDSLVGGTYFDYVVSTSGTSLQSWKPVNQQNEVLPTIDNKKPINQTVADDFNNFQSNVENFFPTLAGVTAQAHYEDNQLAGLNVTINTQFYGLTEIQSFTQYVSAMASKYLPSGVQVQITVQSTQGMQAFLARASGAKDFTTHVFDSY</sequence>
<evidence type="ECO:0000313" key="4">
    <source>
        <dbReference type="Proteomes" id="UP001597212"/>
    </source>
</evidence>
<evidence type="ECO:0000313" key="3">
    <source>
        <dbReference type="EMBL" id="MFD1441296.1"/>
    </source>
</evidence>
<feature type="compositionally biased region" description="Basic and acidic residues" evidence="1">
    <location>
        <begin position="135"/>
        <end position="144"/>
    </location>
</feature>
<keyword evidence="4" id="KW-1185">Reference proteome</keyword>
<dbReference type="PIRSF" id="PIRSF012509">
    <property type="entry name" value="CamS"/>
    <property type="match status" value="1"/>
</dbReference>
<protein>
    <submittedName>
        <fullName evidence="3">CamS family sex pheromone protein</fullName>
    </submittedName>
</protein>
<dbReference type="PROSITE" id="PS51257">
    <property type="entry name" value="PROKAR_LIPOPROTEIN"/>
    <property type="match status" value="1"/>
</dbReference>
<evidence type="ECO:0000256" key="2">
    <source>
        <dbReference type="SAM" id="SignalP"/>
    </source>
</evidence>
<name>A0ABW4CV50_9LACO</name>
<feature type="region of interest" description="Disordered" evidence="1">
    <location>
        <begin position="28"/>
        <end position="54"/>
    </location>
</feature>
<feature type="region of interest" description="Disordered" evidence="1">
    <location>
        <begin position="123"/>
        <end position="144"/>
    </location>
</feature>